<dbReference type="AlphaFoldDB" id="A0A174PLP2"/>
<organism evidence="1 2">
    <name type="scientific">Blautia obeum</name>
    <dbReference type="NCBI Taxonomy" id="40520"/>
    <lineage>
        <taxon>Bacteria</taxon>
        <taxon>Bacillati</taxon>
        <taxon>Bacillota</taxon>
        <taxon>Clostridia</taxon>
        <taxon>Lachnospirales</taxon>
        <taxon>Lachnospiraceae</taxon>
        <taxon>Blautia</taxon>
    </lineage>
</organism>
<proteinExistence type="predicted"/>
<dbReference type="EMBL" id="CZBP01000001">
    <property type="protein sequence ID" value="CUP60047.1"/>
    <property type="molecule type" value="Genomic_DNA"/>
</dbReference>
<dbReference type="RefSeq" id="WP_055059162.1">
    <property type="nucleotide sequence ID" value="NZ_CZBP01000001.1"/>
</dbReference>
<protein>
    <submittedName>
        <fullName evidence="1">Uncharacterized protein</fullName>
    </submittedName>
</protein>
<dbReference type="Proteomes" id="UP000095762">
    <property type="component" value="Unassembled WGS sequence"/>
</dbReference>
<evidence type="ECO:0000313" key="1">
    <source>
        <dbReference type="EMBL" id="CUP60047.1"/>
    </source>
</evidence>
<evidence type="ECO:0000313" key="2">
    <source>
        <dbReference type="Proteomes" id="UP000095762"/>
    </source>
</evidence>
<gene>
    <name evidence="1" type="ORF">ERS852569_00125</name>
</gene>
<accession>A0A174PLP2</accession>
<reference evidence="1 2" key="1">
    <citation type="submission" date="2015-09" db="EMBL/GenBank/DDBJ databases">
        <authorList>
            <consortium name="Pathogen Informatics"/>
        </authorList>
    </citation>
    <scope>NUCLEOTIDE SEQUENCE [LARGE SCALE GENOMIC DNA]</scope>
    <source>
        <strain evidence="1 2">2789STDY5834957</strain>
    </source>
</reference>
<sequence>MKRYLVSPELKPYLRRIMDRRSLDYSFQCADGKDYCNIYMSSNSFHKLIKRAACEKRSKEEGVTFVTEEESSNPIRCAALKRELGVSSTIVYK</sequence>
<name>A0A174PLP2_9FIRM</name>